<keyword evidence="6" id="KW-0433">Leucine-rich repeat</keyword>
<evidence type="ECO:0000256" key="3">
    <source>
        <dbReference type="ARBA" id="ARBA00021503"/>
    </source>
</evidence>
<evidence type="ECO:0000256" key="2">
    <source>
        <dbReference type="ARBA" id="ARBA00009811"/>
    </source>
</evidence>
<dbReference type="PIRSF" id="PIRSF002490">
    <property type="entry name" value="SLRP_I"/>
    <property type="match status" value="1"/>
</dbReference>
<reference evidence="16" key="1">
    <citation type="submission" date="2025-05" db="UniProtKB">
        <authorList>
            <consortium name="Ensembl"/>
        </authorList>
    </citation>
    <scope>IDENTIFICATION</scope>
</reference>
<dbReference type="SMART" id="SM00369">
    <property type="entry name" value="LRR_TYP"/>
    <property type="match status" value="7"/>
</dbReference>
<dbReference type="STRING" id="1676925.ENSPKIP00000020253"/>
<dbReference type="PANTHER" id="PTHR45712:SF14">
    <property type="entry name" value="DECORIN"/>
    <property type="match status" value="1"/>
</dbReference>
<dbReference type="RefSeq" id="XP_072565353.1">
    <property type="nucleotide sequence ID" value="XM_072709252.1"/>
</dbReference>
<keyword evidence="11" id="KW-0325">Glycoprotein</keyword>
<evidence type="ECO:0000313" key="16">
    <source>
        <dbReference type="Ensembl" id="ENSPKIP00000020235.1"/>
    </source>
</evidence>
<feature type="signal peptide" evidence="12 14">
    <location>
        <begin position="1"/>
        <end position="16"/>
    </location>
</feature>
<dbReference type="GO" id="GO:0005615">
    <property type="term" value="C:extracellular space"/>
    <property type="evidence" value="ECO:0007669"/>
    <property type="project" value="TreeGrafter"/>
</dbReference>
<keyword evidence="10 13" id="KW-1015">Disulfide bond</keyword>
<dbReference type="SUPFAM" id="SSF52058">
    <property type="entry name" value="L domain-like"/>
    <property type="match status" value="1"/>
</dbReference>
<keyword evidence="4 14" id="KW-0964">Secreted</keyword>
<accession>A0A3B3RQY2</accession>
<keyword evidence="17" id="KW-1185">Reference proteome</keyword>
<evidence type="ECO:0000256" key="13">
    <source>
        <dbReference type="PIRSR" id="PIRSR002490-1"/>
    </source>
</evidence>
<name>A0A3B3RQY2_9TELE</name>
<evidence type="ECO:0000256" key="4">
    <source>
        <dbReference type="ARBA" id="ARBA00022525"/>
    </source>
</evidence>
<dbReference type="AlphaFoldDB" id="A0A3B3RQY2"/>
<dbReference type="InterPro" id="IPR001611">
    <property type="entry name" value="Leu-rich_rpt"/>
</dbReference>
<evidence type="ECO:0000256" key="10">
    <source>
        <dbReference type="ARBA" id="ARBA00023157"/>
    </source>
</evidence>
<evidence type="ECO:0000256" key="1">
    <source>
        <dbReference type="ARBA" id="ARBA00004498"/>
    </source>
</evidence>
<comment type="function">
    <text evidence="12 14">May affect the rate of fibrils formation.</text>
</comment>
<evidence type="ECO:0000256" key="5">
    <source>
        <dbReference type="ARBA" id="ARBA00022530"/>
    </source>
</evidence>
<evidence type="ECO:0000256" key="9">
    <source>
        <dbReference type="ARBA" id="ARBA00022974"/>
    </source>
</evidence>
<dbReference type="GeneTree" id="ENSGT00940000158382"/>
<evidence type="ECO:0000313" key="17">
    <source>
        <dbReference type="Proteomes" id="UP000261540"/>
    </source>
</evidence>
<evidence type="ECO:0000256" key="14">
    <source>
        <dbReference type="RuleBase" id="RU364097"/>
    </source>
</evidence>
<dbReference type="InterPro" id="IPR000372">
    <property type="entry name" value="LRRNT"/>
</dbReference>
<comment type="subunit">
    <text evidence="14">Binds to type I and type II collagen, fibronectin and TGF-beta. Forms a ternary complex with MFAP2 and ELN.</text>
</comment>
<dbReference type="Pfam" id="PF01462">
    <property type="entry name" value="LRRNT"/>
    <property type="match status" value="1"/>
</dbReference>
<dbReference type="GeneID" id="111853797"/>
<protein>
    <recommendedName>
        <fullName evidence="3 12">Decorin</fullName>
    </recommendedName>
</protein>
<dbReference type="InterPro" id="IPR032675">
    <property type="entry name" value="LRR_dom_sf"/>
</dbReference>
<dbReference type="Gene3D" id="3.80.10.10">
    <property type="entry name" value="Ribonuclease Inhibitor"/>
    <property type="match status" value="1"/>
</dbReference>
<evidence type="ECO:0000256" key="8">
    <source>
        <dbReference type="ARBA" id="ARBA00022737"/>
    </source>
</evidence>
<sequence>MKSAFIYLFLVTCCWALPFKQTGFLDFMMEEEGGSGLVPVTKKPPIFSPIPGPDGPICPFRCQCHLRVVQCSDLGLKNIPENLPGETTLLDLQNNKIAEIRENDFKTLKGLHALILVNNLITTIHAKAFMPLGKLQRLYLSKNLLKEMPTNMPKSLQELRIHENLIAKIKKASFQGMAQVIVMELGSNPLKSSGIESGAFSDLKRVSYIRIADTNITEVPKGLPTSLSELHLDGNKITKVQADRLKGLKNLAKLGLSYNEISVVENGTLSMVPHLRELHLDYNVLTSVPPGLPEHKYIQVIYLHSNKIAAVGPEDFCPPSYNTKKAMYSGISLFSNPVPYWEVPPVTFRCVFDRSAIQLGNYRKK</sequence>
<keyword evidence="8" id="KW-0677">Repeat</keyword>
<keyword evidence="7 12" id="KW-0732">Signal</keyword>
<evidence type="ECO:0000256" key="7">
    <source>
        <dbReference type="ARBA" id="ARBA00022729"/>
    </source>
</evidence>
<keyword evidence="9" id="KW-0654">Proteoglycan</keyword>
<dbReference type="Ensembl" id="ENSPKIT00000000849.1">
    <property type="protein sequence ID" value="ENSPKIP00000020235.1"/>
    <property type="gene ID" value="ENSPKIG00000005086.1"/>
</dbReference>
<comment type="similarity">
    <text evidence="2 12 14">Belongs to the small leucine-rich proteoglycan (SLRP) family. SLRP class I subfamily.</text>
</comment>
<feature type="chain" id="PRO_5044515571" description="Decorin" evidence="12 14">
    <location>
        <begin position="17"/>
        <end position="365"/>
    </location>
</feature>
<organism evidence="16 17">
    <name type="scientific">Paramormyrops kingsleyae</name>
    <dbReference type="NCBI Taxonomy" id="1676925"/>
    <lineage>
        <taxon>Eukaryota</taxon>
        <taxon>Metazoa</taxon>
        <taxon>Chordata</taxon>
        <taxon>Craniata</taxon>
        <taxon>Vertebrata</taxon>
        <taxon>Euteleostomi</taxon>
        <taxon>Actinopterygii</taxon>
        <taxon>Neopterygii</taxon>
        <taxon>Teleostei</taxon>
        <taxon>Osteoglossocephala</taxon>
        <taxon>Osteoglossomorpha</taxon>
        <taxon>Osteoglossiformes</taxon>
        <taxon>Mormyridae</taxon>
        <taxon>Paramormyrops</taxon>
    </lineage>
</organism>
<dbReference type="Pfam" id="PF13855">
    <property type="entry name" value="LRR_8"/>
    <property type="match status" value="3"/>
</dbReference>
<proteinExistence type="inferred from homology"/>
<feature type="disulfide bond" evidence="13">
    <location>
        <begin position="58"/>
        <end position="64"/>
    </location>
</feature>
<evidence type="ECO:0000256" key="11">
    <source>
        <dbReference type="ARBA" id="ARBA00023180"/>
    </source>
</evidence>
<dbReference type="InterPro" id="IPR003591">
    <property type="entry name" value="Leu-rich_rpt_typical-subtyp"/>
</dbReference>
<evidence type="ECO:0000256" key="6">
    <source>
        <dbReference type="ARBA" id="ARBA00022614"/>
    </source>
</evidence>
<evidence type="ECO:0000256" key="12">
    <source>
        <dbReference type="PIRNR" id="PIRNR002490"/>
    </source>
</evidence>
<dbReference type="Proteomes" id="UP000261540">
    <property type="component" value="Unplaced"/>
</dbReference>
<dbReference type="RefSeq" id="XP_023686879.2">
    <property type="nucleotide sequence ID" value="XM_023831111.2"/>
</dbReference>
<dbReference type="Ensembl" id="ENSPKIT00000000868.1">
    <property type="protein sequence ID" value="ENSPKIP00000020253.1"/>
    <property type="gene ID" value="ENSPKIG00000005086.1"/>
</dbReference>
<dbReference type="InterPro" id="IPR016352">
    <property type="entry name" value="SLRP_I_decor/aspor/byglycan"/>
</dbReference>
<evidence type="ECO:0000259" key="15">
    <source>
        <dbReference type="SMART" id="SM00013"/>
    </source>
</evidence>
<dbReference type="PANTHER" id="PTHR45712">
    <property type="entry name" value="AGAP008170-PA"/>
    <property type="match status" value="1"/>
</dbReference>
<keyword evidence="5 12" id="KW-0272">Extracellular matrix</keyword>
<feature type="domain" description="LRRNT" evidence="15">
    <location>
        <begin position="57"/>
        <end position="89"/>
    </location>
</feature>
<dbReference type="InterPro" id="IPR050333">
    <property type="entry name" value="SLRP"/>
</dbReference>
<feature type="disulfide bond" evidence="13">
    <location>
        <begin position="62"/>
        <end position="71"/>
    </location>
</feature>
<dbReference type="SMART" id="SM00013">
    <property type="entry name" value="LRRNT"/>
    <property type="match status" value="1"/>
</dbReference>
<feature type="disulfide bond" evidence="13">
    <location>
        <begin position="317"/>
        <end position="350"/>
    </location>
</feature>
<comment type="subcellular location">
    <subcellularLocation>
        <location evidence="1 12 14">Secreted</location>
        <location evidence="1 12 14">Extracellular space</location>
        <location evidence="1 12 14">Extracellular matrix</location>
    </subcellularLocation>
</comment>